<evidence type="ECO:0008006" key="6">
    <source>
        <dbReference type="Google" id="ProtNLM"/>
    </source>
</evidence>
<dbReference type="Proteomes" id="UP000766336">
    <property type="component" value="Unassembled WGS sequence"/>
</dbReference>
<comment type="caution">
    <text evidence="4">The sequence shown here is derived from an EMBL/GenBank/DDBJ whole genome shotgun (WGS) entry which is preliminary data.</text>
</comment>
<protein>
    <recommendedName>
        <fullName evidence="6">Tetratricopeptide repeat protein</fullName>
    </recommendedName>
</protein>
<feature type="chain" id="PRO_5046818010" description="Tetratricopeptide repeat protein" evidence="3">
    <location>
        <begin position="18"/>
        <end position="182"/>
    </location>
</feature>
<keyword evidence="1" id="KW-0677">Repeat</keyword>
<reference evidence="4 5" key="1">
    <citation type="submission" date="2021-05" db="EMBL/GenBank/DDBJ databases">
        <title>Roseococcus sp. XZZS9, whole genome shotgun sequencing project.</title>
        <authorList>
            <person name="Zhao G."/>
            <person name="Shen L."/>
        </authorList>
    </citation>
    <scope>NUCLEOTIDE SEQUENCE [LARGE SCALE GENOMIC DNA]</scope>
    <source>
        <strain evidence="4 5">XZZS9</strain>
    </source>
</reference>
<keyword evidence="5" id="KW-1185">Reference proteome</keyword>
<dbReference type="Gene3D" id="1.25.40.10">
    <property type="entry name" value="Tetratricopeptide repeat domain"/>
    <property type="match status" value="1"/>
</dbReference>
<evidence type="ECO:0000313" key="4">
    <source>
        <dbReference type="EMBL" id="MBS7810831.1"/>
    </source>
</evidence>
<organism evidence="4 5">
    <name type="scientific">Roseococcus pinisoli</name>
    <dbReference type="NCBI Taxonomy" id="2835040"/>
    <lineage>
        <taxon>Bacteria</taxon>
        <taxon>Pseudomonadati</taxon>
        <taxon>Pseudomonadota</taxon>
        <taxon>Alphaproteobacteria</taxon>
        <taxon>Acetobacterales</taxon>
        <taxon>Roseomonadaceae</taxon>
        <taxon>Roseococcus</taxon>
    </lineage>
</organism>
<evidence type="ECO:0000256" key="1">
    <source>
        <dbReference type="ARBA" id="ARBA00022737"/>
    </source>
</evidence>
<dbReference type="Pfam" id="PF07719">
    <property type="entry name" value="TPR_2"/>
    <property type="match status" value="1"/>
</dbReference>
<evidence type="ECO:0000256" key="2">
    <source>
        <dbReference type="ARBA" id="ARBA00022803"/>
    </source>
</evidence>
<keyword evidence="2" id="KW-0802">TPR repeat</keyword>
<sequence>MRRALLAFLLLAPAAFAQPADQAARDLDRAFEALREAPDERGAQLAEAAIRQIWSRQATPAVALLINRGVRNLRARQADDALEDFDAAITLAPTLPDAWQWRAQAYALAGDRVAAAADLRECLRLDPRHFPALISLSRLQEDAGDYRGALRSHEAVLAMHPRLPAGEERLRELRRKAEGEAM</sequence>
<dbReference type="RefSeq" id="WP_213669427.1">
    <property type="nucleotide sequence ID" value="NZ_JAHCDA010000001.1"/>
</dbReference>
<feature type="signal peptide" evidence="3">
    <location>
        <begin position="1"/>
        <end position="17"/>
    </location>
</feature>
<evidence type="ECO:0000256" key="3">
    <source>
        <dbReference type="SAM" id="SignalP"/>
    </source>
</evidence>
<proteinExistence type="predicted"/>
<keyword evidence="3" id="KW-0732">Signal</keyword>
<dbReference type="EMBL" id="JAHCDA010000001">
    <property type="protein sequence ID" value="MBS7810831.1"/>
    <property type="molecule type" value="Genomic_DNA"/>
</dbReference>
<dbReference type="InterPro" id="IPR019734">
    <property type="entry name" value="TPR_rpt"/>
</dbReference>
<dbReference type="SMART" id="SM00028">
    <property type="entry name" value="TPR"/>
    <property type="match status" value="3"/>
</dbReference>
<name>A0ABS5QAU9_9PROT</name>
<evidence type="ECO:0000313" key="5">
    <source>
        <dbReference type="Proteomes" id="UP000766336"/>
    </source>
</evidence>
<dbReference type="SUPFAM" id="SSF48452">
    <property type="entry name" value="TPR-like"/>
    <property type="match status" value="1"/>
</dbReference>
<gene>
    <name evidence="4" type="ORF">KHU32_07765</name>
</gene>
<dbReference type="InterPro" id="IPR011990">
    <property type="entry name" value="TPR-like_helical_dom_sf"/>
</dbReference>
<dbReference type="InterPro" id="IPR013105">
    <property type="entry name" value="TPR_2"/>
</dbReference>
<accession>A0ABS5QAU9</accession>